<dbReference type="InterPro" id="IPR036236">
    <property type="entry name" value="Znf_C2H2_sf"/>
</dbReference>
<gene>
    <name evidence="10" type="ORF">FJTKL_10749</name>
</gene>
<reference evidence="10 11" key="1">
    <citation type="submission" date="2024-03" db="EMBL/GenBank/DDBJ databases">
        <title>A high-quality draft genome sequence of Diaporthe vaccinii, a causative agent of upright dieback and viscid rot disease in cranberry plants.</title>
        <authorList>
            <person name="Sarrasin M."/>
            <person name="Lang B.F."/>
            <person name="Burger G."/>
        </authorList>
    </citation>
    <scope>NUCLEOTIDE SEQUENCE [LARGE SCALE GENOMIC DNA]</scope>
    <source>
        <strain evidence="10 11">IS7</strain>
    </source>
</reference>
<dbReference type="PROSITE" id="PS00028">
    <property type="entry name" value="ZINC_FINGER_C2H2_1"/>
    <property type="match status" value="1"/>
</dbReference>
<evidence type="ECO:0000256" key="5">
    <source>
        <dbReference type="ARBA" id="ARBA00022833"/>
    </source>
</evidence>
<dbReference type="InterPro" id="IPR051059">
    <property type="entry name" value="VerF-like"/>
</dbReference>
<keyword evidence="5" id="KW-0862">Zinc</keyword>
<dbReference type="PANTHER" id="PTHR40626">
    <property type="entry name" value="MIP31509P"/>
    <property type="match status" value="1"/>
</dbReference>
<keyword evidence="2" id="KW-0479">Metal-binding</keyword>
<keyword evidence="6" id="KW-0539">Nucleus</keyword>
<feature type="domain" description="C2H2-type" evidence="9">
    <location>
        <begin position="215"/>
        <end position="244"/>
    </location>
</feature>
<accession>A0ABR4FC24</accession>
<evidence type="ECO:0000256" key="4">
    <source>
        <dbReference type="ARBA" id="ARBA00022771"/>
    </source>
</evidence>
<dbReference type="PANTHER" id="PTHR40626:SF30">
    <property type="entry name" value="FINGER DOMAIN PROTEIN, PUTATIVE (AFU_ORTHOLOGUE AFUA_4G13600)-RELATED"/>
    <property type="match status" value="1"/>
</dbReference>
<dbReference type="SMART" id="SM00355">
    <property type="entry name" value="ZnF_C2H2"/>
    <property type="match status" value="2"/>
</dbReference>
<sequence length="1264" mass="136103">MSSLQSIMNVDEDQHDASPSTDKKDKDPATSAPGFRSQNPSSTSIPPGHVIRSSQQSWSTQLAEGSEAPRSSQQHADEGSSSSSAVQQGKRRAVAIDPRDRTSAATASTSFRAEQPRRESNTSVDSMDQHGYGSAASSSSMGGASGSGLPSNHPRRPMGSPNPEVPIRLTPITGRVSRAKKGVPVHTCDMCNPPKTFTRAEHLRRHQLSHQTPRYPCTYPGCERAFHRPDLLARHQQRHEQEGDKVSSISEQGSRRDSTASGTSAPLDDQMSGLRVGGGLQPPHSFSSPSSFGGPPASASPSDMPPTTPNMSHTPYAPGGSPGHGPAMSPPGGDYGASSGAGARYSIYSDRLPIISQPGSMSPSPVPRTVPLFVTSETQSSTTGSLHTSLDQPPELIPATECSPWTSASESNYSTPPPADMSRPRRYWQNQHRPHSSLDWQQNTDMLSPFSTQPEIHGAGSLDTVTTSHFGTTPFAMPPHMAPAPYQTYGPLLDPSLIAAFPDDHTQQSLLDTSITSQYIAHNRSTSVRSPSHPQSPALAADALVAPAALPSRTAPMAHVSRQKEMAMGGGNLMGGVGIYGADGGSPSWSSNSHGDILTGSALAGVGGCGSGGMTVVIPLPRSARNSIPSYLDVYWDKFNVLYPFIHRGTVGGVGEDALRCAMAAIATQFLDNKDDRIRGNQLHEFASQEAKRHTQLAQWSLQVKQAILLCEIFSRFRGRKASVRPSKLFENLYSRVSGSESLVSSVSENGRSFCVSRSGSSSVPSLSCSAGVYIPSLPAWSPPSSEPTSASSPRNGLYQFEHTRHGSNSVLFSPTVSFSPQQISSSPDTFILNPGFQAYHNVSFNNAYYSFSSVGQEQSYSNSFSPQVLESTPAMFSTASLGNNAMEVNTTNEERWHTWIDEEARRRLLTVCFIVDNHTSLYHQQPRARDDIDPSTIPLTGHSDGLWAAASANEWAKILETSPAASVPRFIPHSNALTPDGVTRHGCLDQMAILHGETSRLPRRQYDCSSVDLDDQNSFTADELRTPTTASYNQSFSGAYFEERLVQLFSMTTIAPGPSIYLALHHTPLHDLLAVSGDSWVFSQKVLGASTFSENQKRLRAWAEGRPPSKSPSTQQQASAGSLEGMSCAQATCHAARALLGFLGGDGPITPQPGCISDYWGMYVCALIIWAFGHRAARSSSSSSPQKTPLPEDEAISWLQSVACIQRPEDATRMKHRREASAGVVSLVKRRLHADCVGPRSQLYVDAVGVLKKLEEGLNWRWF</sequence>
<dbReference type="InterPro" id="IPR013087">
    <property type="entry name" value="Znf_C2H2_type"/>
</dbReference>
<evidence type="ECO:0000256" key="3">
    <source>
        <dbReference type="ARBA" id="ARBA00022737"/>
    </source>
</evidence>
<evidence type="ECO:0000313" key="11">
    <source>
        <dbReference type="Proteomes" id="UP001600888"/>
    </source>
</evidence>
<dbReference type="Gene3D" id="3.30.160.60">
    <property type="entry name" value="Classic Zinc Finger"/>
    <property type="match status" value="1"/>
</dbReference>
<dbReference type="CDD" id="cd12148">
    <property type="entry name" value="fungal_TF_MHR"/>
    <property type="match status" value="1"/>
</dbReference>
<evidence type="ECO:0000256" key="7">
    <source>
        <dbReference type="PROSITE-ProRule" id="PRU00042"/>
    </source>
</evidence>
<evidence type="ECO:0000256" key="6">
    <source>
        <dbReference type="ARBA" id="ARBA00023242"/>
    </source>
</evidence>
<organism evidence="10 11">
    <name type="scientific">Diaporthe vaccinii</name>
    <dbReference type="NCBI Taxonomy" id="105482"/>
    <lineage>
        <taxon>Eukaryota</taxon>
        <taxon>Fungi</taxon>
        <taxon>Dikarya</taxon>
        <taxon>Ascomycota</taxon>
        <taxon>Pezizomycotina</taxon>
        <taxon>Sordariomycetes</taxon>
        <taxon>Sordariomycetidae</taxon>
        <taxon>Diaporthales</taxon>
        <taxon>Diaporthaceae</taxon>
        <taxon>Diaporthe</taxon>
        <taxon>Diaporthe eres species complex</taxon>
    </lineage>
</organism>
<dbReference type="PROSITE" id="PS50157">
    <property type="entry name" value="ZINC_FINGER_C2H2_2"/>
    <property type="match status" value="1"/>
</dbReference>
<feature type="region of interest" description="Disordered" evidence="8">
    <location>
        <begin position="235"/>
        <end position="338"/>
    </location>
</feature>
<feature type="region of interest" description="Disordered" evidence="8">
    <location>
        <begin position="376"/>
        <end position="422"/>
    </location>
</feature>
<feature type="compositionally biased region" description="Low complexity" evidence="8">
    <location>
        <begin position="282"/>
        <end position="302"/>
    </location>
</feature>
<feature type="compositionally biased region" description="Polar residues" evidence="8">
    <location>
        <begin position="376"/>
        <end position="391"/>
    </location>
</feature>
<evidence type="ECO:0000256" key="1">
    <source>
        <dbReference type="ARBA" id="ARBA00004123"/>
    </source>
</evidence>
<evidence type="ECO:0000313" key="10">
    <source>
        <dbReference type="EMBL" id="KAL2292090.1"/>
    </source>
</evidence>
<dbReference type="Pfam" id="PF00096">
    <property type="entry name" value="zf-C2H2"/>
    <property type="match status" value="2"/>
</dbReference>
<dbReference type="SUPFAM" id="SSF57667">
    <property type="entry name" value="beta-beta-alpha zinc fingers"/>
    <property type="match status" value="1"/>
</dbReference>
<name>A0ABR4FC24_9PEZI</name>
<keyword evidence="3" id="KW-0677">Repeat</keyword>
<dbReference type="Proteomes" id="UP001600888">
    <property type="component" value="Unassembled WGS sequence"/>
</dbReference>
<feature type="region of interest" description="Disordered" evidence="8">
    <location>
        <begin position="1"/>
        <end position="170"/>
    </location>
</feature>
<dbReference type="EMBL" id="JBAWTH010000004">
    <property type="protein sequence ID" value="KAL2292090.1"/>
    <property type="molecule type" value="Genomic_DNA"/>
</dbReference>
<feature type="compositionally biased region" description="Polar residues" evidence="8">
    <location>
        <begin position="52"/>
        <end position="87"/>
    </location>
</feature>
<comment type="caution">
    <text evidence="10">The sequence shown here is derived from an EMBL/GenBank/DDBJ whole genome shotgun (WGS) entry which is preliminary data.</text>
</comment>
<feature type="compositionally biased region" description="Polar residues" evidence="8">
    <location>
        <begin position="36"/>
        <end position="45"/>
    </location>
</feature>
<evidence type="ECO:0000259" key="9">
    <source>
        <dbReference type="PROSITE" id="PS50157"/>
    </source>
</evidence>
<evidence type="ECO:0000256" key="8">
    <source>
        <dbReference type="SAM" id="MobiDB-lite"/>
    </source>
</evidence>
<feature type="compositionally biased region" description="Polar residues" evidence="8">
    <location>
        <begin position="403"/>
        <end position="414"/>
    </location>
</feature>
<keyword evidence="4 7" id="KW-0863">Zinc-finger</keyword>
<feature type="compositionally biased region" description="Basic and acidic residues" evidence="8">
    <location>
        <begin position="235"/>
        <end position="245"/>
    </location>
</feature>
<feature type="compositionally biased region" description="Low complexity" evidence="8">
    <location>
        <begin position="133"/>
        <end position="142"/>
    </location>
</feature>
<proteinExistence type="predicted"/>
<keyword evidence="11" id="KW-1185">Reference proteome</keyword>
<comment type="subcellular location">
    <subcellularLocation>
        <location evidence="1">Nucleus</location>
    </subcellularLocation>
</comment>
<evidence type="ECO:0000256" key="2">
    <source>
        <dbReference type="ARBA" id="ARBA00022723"/>
    </source>
</evidence>
<protein>
    <recommendedName>
        <fullName evidence="9">C2H2-type domain-containing protein</fullName>
    </recommendedName>
</protein>